<gene>
    <name evidence="1" type="ORF">NQ314_016114</name>
</gene>
<dbReference type="AlphaFoldDB" id="A0AAV8WX26"/>
<reference evidence="1" key="1">
    <citation type="journal article" date="2023" name="Insect Mol. Biol.">
        <title>Genome sequencing provides insights into the evolution of gene families encoding plant cell wall-degrading enzymes in longhorned beetles.</title>
        <authorList>
            <person name="Shin N.R."/>
            <person name="Okamura Y."/>
            <person name="Kirsch R."/>
            <person name="Pauchet Y."/>
        </authorList>
    </citation>
    <scope>NUCLEOTIDE SEQUENCE</scope>
    <source>
        <strain evidence="1">RBIC_L_NR</strain>
    </source>
</reference>
<organism evidence="1 2">
    <name type="scientific">Rhamnusium bicolor</name>
    <dbReference type="NCBI Taxonomy" id="1586634"/>
    <lineage>
        <taxon>Eukaryota</taxon>
        <taxon>Metazoa</taxon>
        <taxon>Ecdysozoa</taxon>
        <taxon>Arthropoda</taxon>
        <taxon>Hexapoda</taxon>
        <taxon>Insecta</taxon>
        <taxon>Pterygota</taxon>
        <taxon>Neoptera</taxon>
        <taxon>Endopterygota</taxon>
        <taxon>Coleoptera</taxon>
        <taxon>Polyphaga</taxon>
        <taxon>Cucujiformia</taxon>
        <taxon>Chrysomeloidea</taxon>
        <taxon>Cerambycidae</taxon>
        <taxon>Lepturinae</taxon>
        <taxon>Rhagiini</taxon>
        <taxon>Rhamnusium</taxon>
    </lineage>
</organism>
<protein>
    <submittedName>
        <fullName evidence="1">Uncharacterized protein</fullName>
    </submittedName>
</protein>
<dbReference type="Proteomes" id="UP001162156">
    <property type="component" value="Unassembled WGS sequence"/>
</dbReference>
<sequence length="74" mass="8371">MTDVEEPKLETITRETIETFRGQRTECKVTTEKKDCEQKCPPDLIEALTDKVTKTNKKPSLKVSNNLNAALFTA</sequence>
<keyword evidence="2" id="KW-1185">Reference proteome</keyword>
<proteinExistence type="predicted"/>
<dbReference type="EMBL" id="JANEYF010004484">
    <property type="protein sequence ID" value="KAJ8931021.1"/>
    <property type="molecule type" value="Genomic_DNA"/>
</dbReference>
<comment type="caution">
    <text evidence="1">The sequence shown here is derived from an EMBL/GenBank/DDBJ whole genome shotgun (WGS) entry which is preliminary data.</text>
</comment>
<evidence type="ECO:0000313" key="1">
    <source>
        <dbReference type="EMBL" id="KAJ8931021.1"/>
    </source>
</evidence>
<accession>A0AAV8WX26</accession>
<name>A0AAV8WX26_9CUCU</name>
<evidence type="ECO:0000313" key="2">
    <source>
        <dbReference type="Proteomes" id="UP001162156"/>
    </source>
</evidence>